<dbReference type="InterPro" id="IPR005828">
    <property type="entry name" value="MFS_sugar_transport-like"/>
</dbReference>
<organism evidence="9 10">
    <name type="scientific">Botrytis fragariae</name>
    <dbReference type="NCBI Taxonomy" id="1964551"/>
    <lineage>
        <taxon>Eukaryota</taxon>
        <taxon>Fungi</taxon>
        <taxon>Dikarya</taxon>
        <taxon>Ascomycota</taxon>
        <taxon>Pezizomycotina</taxon>
        <taxon>Leotiomycetes</taxon>
        <taxon>Helotiales</taxon>
        <taxon>Sclerotiniaceae</taxon>
        <taxon>Botrytis</taxon>
    </lineage>
</organism>
<evidence type="ECO:0000313" key="9">
    <source>
        <dbReference type="EMBL" id="KAF5874219.1"/>
    </source>
</evidence>
<feature type="domain" description="Major facilitator superfamily (MFS) profile" evidence="8">
    <location>
        <begin position="72"/>
        <end position="510"/>
    </location>
</feature>
<gene>
    <name evidence="9" type="ORF">Bfra_004225</name>
</gene>
<keyword evidence="10" id="KW-1185">Reference proteome</keyword>
<evidence type="ECO:0000256" key="5">
    <source>
        <dbReference type="ARBA" id="ARBA00022989"/>
    </source>
</evidence>
<comment type="caution">
    <text evidence="9">The sequence shown here is derived from an EMBL/GenBank/DDBJ whole genome shotgun (WGS) entry which is preliminary data.</text>
</comment>
<feature type="transmembrane region" description="Helical" evidence="7">
    <location>
        <begin position="419"/>
        <end position="444"/>
    </location>
</feature>
<comment type="subcellular location">
    <subcellularLocation>
        <location evidence="1">Membrane</location>
        <topology evidence="1">Multi-pass membrane protein</topology>
    </subcellularLocation>
</comment>
<keyword evidence="6 7" id="KW-0472">Membrane</keyword>
<dbReference type="GO" id="GO:0016020">
    <property type="term" value="C:membrane"/>
    <property type="evidence" value="ECO:0007669"/>
    <property type="project" value="UniProtKB-SubCell"/>
</dbReference>
<protein>
    <submittedName>
        <fullName evidence="9">Putative hexose transporter protein</fullName>
    </submittedName>
</protein>
<dbReference type="GeneID" id="59258323"/>
<dbReference type="Pfam" id="PF00083">
    <property type="entry name" value="Sugar_tr"/>
    <property type="match status" value="1"/>
</dbReference>
<dbReference type="GO" id="GO:0005351">
    <property type="term" value="F:carbohydrate:proton symporter activity"/>
    <property type="evidence" value="ECO:0007669"/>
    <property type="project" value="TreeGrafter"/>
</dbReference>
<dbReference type="PANTHER" id="PTHR48022">
    <property type="entry name" value="PLASTIDIC GLUCOSE TRANSPORTER 4"/>
    <property type="match status" value="1"/>
</dbReference>
<comment type="similarity">
    <text evidence="2">Belongs to the major facilitator superfamily. Sugar transporter (TC 2.A.1.1) family.</text>
</comment>
<evidence type="ECO:0000256" key="7">
    <source>
        <dbReference type="SAM" id="Phobius"/>
    </source>
</evidence>
<dbReference type="PANTHER" id="PTHR48022:SF31">
    <property type="entry name" value="HEXOSE TRANSPORTER"/>
    <property type="match status" value="1"/>
</dbReference>
<dbReference type="SUPFAM" id="SSF103473">
    <property type="entry name" value="MFS general substrate transporter"/>
    <property type="match status" value="1"/>
</dbReference>
<dbReference type="InterPro" id="IPR036259">
    <property type="entry name" value="MFS_trans_sf"/>
</dbReference>
<accession>A0A8H6AVF3</accession>
<dbReference type="OrthoDB" id="4540492at2759"/>
<evidence type="ECO:0000256" key="1">
    <source>
        <dbReference type="ARBA" id="ARBA00004141"/>
    </source>
</evidence>
<keyword evidence="4 7" id="KW-0812">Transmembrane</keyword>
<evidence type="ECO:0000256" key="6">
    <source>
        <dbReference type="ARBA" id="ARBA00023136"/>
    </source>
</evidence>
<sequence>MDYSYALFKVVCKIFAAASKDIFLSPTKVHRLKVVVISSYGIGTCNGGENVDPDNPPKSFRLVMGSIDSPSPMFVHHVNYFWLRWVDDVNRNGLNILPSYTDYFNLNTATLSLNTAALWIGGAIAGLTYGQVTDIIGRRYALFWAAVATFLSVILQTAAQNTAMFVIARILVGYGTSASTLTGPTYVAETLPYNWRAWGLGVLNDCYYVGGLIAAGVTYRTATYNSTWAWRVPSLVQGIFSILCIAILPFVPESPRWLAYVGRTEEALIVIAQTHANGDTSSPIVLAQYKEIIDTIEYERNVGETLSLKQMVKTPVARKRVSLAISAAIISTISGNVIASYYLGTMLDNAGITDTTTQLQINIILNAWCLCCALVGTYYADILGRRPTAIISTSLLTVFLFIVGALTKVYGTSTNKSGVYGTVAAIFLFQGAYSFGWTPLLYLYPPEVLNYPIRANGMGLFTFVLNGVALLIVFSFPFAQEAMGWKIYMMNGAWDVLEVGLIWKYWVETRGKTLEEIDELFEGTKHSDAPDLERIVQGETQLEEGISDSIEALASRKSV</sequence>
<dbReference type="RefSeq" id="XP_037193165.1">
    <property type="nucleotide sequence ID" value="XM_037334631.1"/>
</dbReference>
<reference evidence="9 10" key="1">
    <citation type="journal article" date="2020" name="Phytopathology">
        <title>A high-quality genome resource of Botrytis fragariae, a new and rapidly spreading fungal pathogen causing strawberry gray mold in the U.S.A.</title>
        <authorList>
            <person name="Wu Y."/>
            <person name="Saski C.A."/>
            <person name="Schnabel G."/>
            <person name="Xiao S."/>
            <person name="Hu M."/>
        </authorList>
    </citation>
    <scope>NUCLEOTIDE SEQUENCE [LARGE SCALE GENOMIC DNA]</scope>
    <source>
        <strain evidence="9 10">BVB16</strain>
    </source>
</reference>
<feature type="transmembrane region" description="Helical" evidence="7">
    <location>
        <begin position="387"/>
        <end position="407"/>
    </location>
</feature>
<feature type="transmembrane region" description="Helical" evidence="7">
    <location>
        <begin position="109"/>
        <end position="129"/>
    </location>
</feature>
<keyword evidence="3" id="KW-0813">Transport</keyword>
<dbReference type="EMBL" id="JABFCT010000007">
    <property type="protein sequence ID" value="KAF5874219.1"/>
    <property type="molecule type" value="Genomic_DNA"/>
</dbReference>
<feature type="transmembrane region" description="Helical" evidence="7">
    <location>
        <begin position="363"/>
        <end position="380"/>
    </location>
</feature>
<dbReference type="Proteomes" id="UP000531561">
    <property type="component" value="Unassembled WGS sequence"/>
</dbReference>
<dbReference type="InterPro" id="IPR050360">
    <property type="entry name" value="MFS_Sugar_Transporters"/>
</dbReference>
<proteinExistence type="inferred from homology"/>
<dbReference type="AlphaFoldDB" id="A0A8H6AVF3"/>
<keyword evidence="5 7" id="KW-1133">Transmembrane helix</keyword>
<feature type="transmembrane region" description="Helical" evidence="7">
    <location>
        <begin position="228"/>
        <end position="251"/>
    </location>
</feature>
<dbReference type="PROSITE" id="PS50850">
    <property type="entry name" value="MFS"/>
    <property type="match status" value="1"/>
</dbReference>
<evidence type="ECO:0000256" key="3">
    <source>
        <dbReference type="ARBA" id="ARBA00022448"/>
    </source>
</evidence>
<dbReference type="Gene3D" id="1.20.1250.20">
    <property type="entry name" value="MFS general substrate transporter like domains"/>
    <property type="match status" value="1"/>
</dbReference>
<feature type="transmembrane region" description="Helical" evidence="7">
    <location>
        <begin position="141"/>
        <end position="159"/>
    </location>
</feature>
<dbReference type="InterPro" id="IPR020846">
    <property type="entry name" value="MFS_dom"/>
</dbReference>
<feature type="transmembrane region" description="Helical" evidence="7">
    <location>
        <begin position="456"/>
        <end position="479"/>
    </location>
</feature>
<name>A0A8H6AVF3_9HELO</name>
<evidence type="ECO:0000256" key="4">
    <source>
        <dbReference type="ARBA" id="ARBA00022692"/>
    </source>
</evidence>
<evidence type="ECO:0000259" key="8">
    <source>
        <dbReference type="PROSITE" id="PS50850"/>
    </source>
</evidence>
<evidence type="ECO:0000313" key="10">
    <source>
        <dbReference type="Proteomes" id="UP000531561"/>
    </source>
</evidence>
<feature type="transmembrane region" description="Helical" evidence="7">
    <location>
        <begin position="321"/>
        <end position="343"/>
    </location>
</feature>
<evidence type="ECO:0000256" key="2">
    <source>
        <dbReference type="ARBA" id="ARBA00010992"/>
    </source>
</evidence>
<dbReference type="FunFam" id="1.20.1250.20:FF:000134">
    <property type="entry name" value="MFS sugar transporter protein"/>
    <property type="match status" value="1"/>
</dbReference>